<dbReference type="AlphaFoldDB" id="A0A2M8D6B2"/>
<organism evidence="1 2">
    <name type="scientific">Candidatus Yonathbacteria bacterium CG_4_9_14_0_8_um_filter_46_47</name>
    <dbReference type="NCBI Taxonomy" id="1975106"/>
    <lineage>
        <taxon>Bacteria</taxon>
        <taxon>Candidatus Yonathiibacteriota</taxon>
    </lineage>
</organism>
<comment type="caution">
    <text evidence="1">The sequence shown here is derived from an EMBL/GenBank/DDBJ whole genome shotgun (WGS) entry which is preliminary data.</text>
</comment>
<reference evidence="2" key="1">
    <citation type="submission" date="2017-09" db="EMBL/GenBank/DDBJ databases">
        <title>Depth-based differentiation of microbial function through sediment-hosted aquifers and enrichment of novel symbionts in the deep terrestrial subsurface.</title>
        <authorList>
            <person name="Probst A.J."/>
            <person name="Ladd B."/>
            <person name="Jarett J.K."/>
            <person name="Geller-Mcgrath D.E."/>
            <person name="Sieber C.M.K."/>
            <person name="Emerson J.B."/>
            <person name="Anantharaman K."/>
            <person name="Thomas B.C."/>
            <person name="Malmstrom R."/>
            <person name="Stieglmeier M."/>
            <person name="Klingl A."/>
            <person name="Woyke T."/>
            <person name="Ryan C.M."/>
            <person name="Banfield J.F."/>
        </authorList>
    </citation>
    <scope>NUCLEOTIDE SEQUENCE [LARGE SCALE GENOMIC DNA]</scope>
</reference>
<accession>A0A2M8D6B2</accession>
<protein>
    <submittedName>
        <fullName evidence="1">Uncharacterized protein</fullName>
    </submittedName>
</protein>
<evidence type="ECO:0000313" key="2">
    <source>
        <dbReference type="Proteomes" id="UP000229236"/>
    </source>
</evidence>
<name>A0A2M8D6B2_9BACT</name>
<gene>
    <name evidence="1" type="ORF">CO088_03460</name>
</gene>
<evidence type="ECO:0000313" key="1">
    <source>
        <dbReference type="EMBL" id="PJB82437.1"/>
    </source>
</evidence>
<dbReference type="Proteomes" id="UP000229236">
    <property type="component" value="Unassembled WGS sequence"/>
</dbReference>
<dbReference type="EMBL" id="PFTM01000059">
    <property type="protein sequence ID" value="PJB82437.1"/>
    <property type="molecule type" value="Genomic_DNA"/>
</dbReference>
<proteinExistence type="predicted"/>
<sequence>MVVFIRWYLPARIPSPIQFKKKIPRKTNLGWEAMGMRADTEQQKRSPDTLVGTERMLGCGGIRRGAYDLG</sequence>